<reference evidence="3" key="1">
    <citation type="submission" date="2015-09" db="EMBL/GenBank/DDBJ databases">
        <authorList>
            <person name="Graham D.E."/>
            <person name="Mahan K.M."/>
            <person name="Klingeman D.M."/>
            <person name="Fida T."/>
            <person name="Giannone R.J."/>
            <person name="Hettich R.L."/>
            <person name="Parry R.J."/>
            <person name="Spain J.C."/>
        </authorList>
    </citation>
    <scope>NUCLEOTIDE SEQUENCE [LARGE SCALE GENOMIC DNA]</scope>
    <source>
        <strain evidence="3">JCM 4701</strain>
    </source>
</reference>
<dbReference type="Proteomes" id="UP000236047">
    <property type="component" value="Unassembled WGS sequence"/>
</dbReference>
<proteinExistence type="predicted"/>
<gene>
    <name evidence="2" type="ORF">AOB60_01420</name>
</gene>
<evidence type="ECO:0000313" key="3">
    <source>
        <dbReference type="Proteomes" id="UP000236047"/>
    </source>
</evidence>
<accession>A0A2N8PFP5</accession>
<name>A0A2N8PFP5_STRNR</name>
<evidence type="ECO:0000313" key="2">
    <source>
        <dbReference type="EMBL" id="PNE39840.1"/>
    </source>
</evidence>
<dbReference type="EMBL" id="LJSN01000002">
    <property type="protein sequence ID" value="PNE39840.1"/>
    <property type="molecule type" value="Genomic_DNA"/>
</dbReference>
<protein>
    <submittedName>
        <fullName evidence="2">Uncharacterized protein</fullName>
    </submittedName>
</protein>
<comment type="caution">
    <text evidence="2">The sequence shown here is derived from an EMBL/GenBank/DDBJ whole genome shotgun (WGS) entry which is preliminary data.</text>
</comment>
<keyword evidence="3" id="KW-1185">Reference proteome</keyword>
<organism evidence="2 3">
    <name type="scientific">Streptomyces noursei</name>
    <name type="common">Streptomyces albulus</name>
    <dbReference type="NCBI Taxonomy" id="1971"/>
    <lineage>
        <taxon>Bacteria</taxon>
        <taxon>Bacillati</taxon>
        <taxon>Actinomycetota</taxon>
        <taxon>Actinomycetes</taxon>
        <taxon>Kitasatosporales</taxon>
        <taxon>Streptomycetaceae</taxon>
        <taxon>Streptomyces</taxon>
    </lineage>
</organism>
<evidence type="ECO:0000256" key="1">
    <source>
        <dbReference type="SAM" id="MobiDB-lite"/>
    </source>
</evidence>
<sequence length="100" mass="9734">MVDGVGDAVPAGEAGQADSEVAEGCHRPGCVAGAHAGGVLGEGDVTDVVEGLDGSPVPAGEFGQPGRVGLFGDQVGDCIYRFGAGLAGLEVGPSLRILDT</sequence>
<feature type="region of interest" description="Disordered" evidence="1">
    <location>
        <begin position="1"/>
        <end position="22"/>
    </location>
</feature>
<dbReference type="AlphaFoldDB" id="A0A2N8PFP5"/>